<dbReference type="Gene3D" id="3.40.605.10">
    <property type="entry name" value="Aldehyde Dehydrogenase, Chain A, domain 1"/>
    <property type="match status" value="1"/>
</dbReference>
<gene>
    <name evidence="6" type="ORF">PV07_02210</name>
</gene>
<dbReference type="FunFam" id="3.40.309.10:FF:000012">
    <property type="entry name" value="Betaine aldehyde dehydrogenase"/>
    <property type="match status" value="1"/>
</dbReference>
<evidence type="ECO:0000256" key="1">
    <source>
        <dbReference type="ARBA" id="ARBA00009986"/>
    </source>
</evidence>
<evidence type="ECO:0000256" key="2">
    <source>
        <dbReference type="ARBA" id="ARBA00023002"/>
    </source>
</evidence>
<keyword evidence="7" id="KW-1185">Reference proteome</keyword>
<dbReference type="EMBL" id="KN847040">
    <property type="protein sequence ID" value="KIW35520.1"/>
    <property type="molecule type" value="Genomic_DNA"/>
</dbReference>
<evidence type="ECO:0000259" key="5">
    <source>
        <dbReference type="Pfam" id="PF00171"/>
    </source>
</evidence>
<dbReference type="SUPFAM" id="SSF53720">
    <property type="entry name" value="ALDH-like"/>
    <property type="match status" value="1"/>
</dbReference>
<dbReference type="RefSeq" id="XP_016255736.1">
    <property type="nucleotide sequence ID" value="XM_016388808.1"/>
</dbReference>
<dbReference type="HOGENOM" id="CLU_005391_0_1_1"/>
<evidence type="ECO:0000256" key="4">
    <source>
        <dbReference type="ARBA" id="ARBA00049194"/>
    </source>
</evidence>
<dbReference type="EC" id="1.2.1.3" evidence="3"/>
<dbReference type="OrthoDB" id="310895at2759"/>
<keyword evidence="2" id="KW-0560">Oxidoreductase</keyword>
<sequence length="491" mass="53694">MTSFKIPKPTELTKFYINGEYVEPSTDEVFTVRNPKDDTVVSDHVPVGAQEDVDAAVRHAEAAFKGEWSTFTSAERARCLYRLSDILDEHLGDLLRLDTLTGGHPVSLIPTREKNYIVNGLRYMSGWCDKFKGDYFPDDDGFVKIVKNEPLGVCVGICPFNSPVATFFHKVAPALVTGNVMIIKPSEKSPLASLALAPLIERAGIPRGVVQVVTGPGKTGELFSRHMRVRKISFTGSIATGKKIQAAAAQSNLKRVTLELGGKGPNVIFEDANLDNAVEWALRAIMARSGQICIAASRLYVQRSIADEFIKRYVEKMREAAKHMGDPFDPDTAYGPLVDKLAFEKVRGMIDRAKAGEAELLVGGNSIGKTGCFIEPTVFVNPRPKAEILTDEVFGPVSVVSTFDTEEEVIQKANDTEYGLMSGVFTRDISRALRFSSKLETGIVGVNCASILNIQVPFGGVKQSGMGREFGMDVLRSFTETKTILINTRAT</sequence>
<dbReference type="InterPro" id="IPR016163">
    <property type="entry name" value="Ald_DH_C"/>
</dbReference>
<dbReference type="AlphaFoldDB" id="A0A0D2D009"/>
<dbReference type="GeneID" id="27341404"/>
<dbReference type="InterPro" id="IPR016162">
    <property type="entry name" value="Ald_DH_N"/>
</dbReference>
<evidence type="ECO:0000313" key="6">
    <source>
        <dbReference type="EMBL" id="KIW35520.1"/>
    </source>
</evidence>
<dbReference type="STRING" id="569365.A0A0D2D009"/>
<proteinExistence type="inferred from homology"/>
<dbReference type="PANTHER" id="PTHR11699">
    <property type="entry name" value="ALDEHYDE DEHYDROGENASE-RELATED"/>
    <property type="match status" value="1"/>
</dbReference>
<dbReference type="Proteomes" id="UP000054466">
    <property type="component" value="Unassembled WGS sequence"/>
</dbReference>
<evidence type="ECO:0000256" key="3">
    <source>
        <dbReference type="ARBA" id="ARBA00024226"/>
    </source>
</evidence>
<evidence type="ECO:0000313" key="7">
    <source>
        <dbReference type="Proteomes" id="UP000054466"/>
    </source>
</evidence>
<comment type="similarity">
    <text evidence="1">Belongs to the aldehyde dehydrogenase family.</text>
</comment>
<accession>A0A0D2D009</accession>
<dbReference type="Pfam" id="PF00171">
    <property type="entry name" value="Aldedh"/>
    <property type="match status" value="1"/>
</dbReference>
<dbReference type="InterPro" id="IPR015590">
    <property type="entry name" value="Aldehyde_DH_dom"/>
</dbReference>
<name>A0A0D2D009_9EURO</name>
<organism evidence="6 7">
    <name type="scientific">Cladophialophora immunda</name>
    <dbReference type="NCBI Taxonomy" id="569365"/>
    <lineage>
        <taxon>Eukaryota</taxon>
        <taxon>Fungi</taxon>
        <taxon>Dikarya</taxon>
        <taxon>Ascomycota</taxon>
        <taxon>Pezizomycotina</taxon>
        <taxon>Eurotiomycetes</taxon>
        <taxon>Chaetothyriomycetidae</taxon>
        <taxon>Chaetothyriales</taxon>
        <taxon>Herpotrichiellaceae</taxon>
        <taxon>Cladophialophora</taxon>
    </lineage>
</organism>
<dbReference type="InterPro" id="IPR016161">
    <property type="entry name" value="Ald_DH/histidinol_DH"/>
</dbReference>
<comment type="catalytic activity">
    <reaction evidence="4">
        <text>an aldehyde + NAD(+) + H2O = a carboxylate + NADH + 2 H(+)</text>
        <dbReference type="Rhea" id="RHEA:16185"/>
        <dbReference type="ChEBI" id="CHEBI:15377"/>
        <dbReference type="ChEBI" id="CHEBI:15378"/>
        <dbReference type="ChEBI" id="CHEBI:17478"/>
        <dbReference type="ChEBI" id="CHEBI:29067"/>
        <dbReference type="ChEBI" id="CHEBI:57540"/>
        <dbReference type="ChEBI" id="CHEBI:57945"/>
        <dbReference type="EC" id="1.2.1.3"/>
    </reaction>
</comment>
<dbReference type="Gene3D" id="3.40.309.10">
    <property type="entry name" value="Aldehyde Dehydrogenase, Chain A, domain 2"/>
    <property type="match status" value="1"/>
</dbReference>
<reference evidence="6 7" key="1">
    <citation type="submission" date="2015-01" db="EMBL/GenBank/DDBJ databases">
        <title>The Genome Sequence of Cladophialophora immunda CBS83496.</title>
        <authorList>
            <consortium name="The Broad Institute Genomics Platform"/>
            <person name="Cuomo C."/>
            <person name="de Hoog S."/>
            <person name="Gorbushina A."/>
            <person name="Stielow B."/>
            <person name="Teixiera M."/>
            <person name="Abouelleil A."/>
            <person name="Chapman S.B."/>
            <person name="Priest M."/>
            <person name="Young S.K."/>
            <person name="Wortman J."/>
            <person name="Nusbaum C."/>
            <person name="Birren B."/>
        </authorList>
    </citation>
    <scope>NUCLEOTIDE SEQUENCE [LARGE SCALE GENOMIC DNA]</scope>
    <source>
        <strain evidence="6 7">CBS 83496</strain>
    </source>
</reference>
<dbReference type="VEuPathDB" id="FungiDB:PV07_02210"/>
<feature type="domain" description="Aldehyde dehydrogenase" evidence="5">
    <location>
        <begin position="22"/>
        <end position="484"/>
    </location>
</feature>
<dbReference type="FunFam" id="3.40.605.10:FF:000007">
    <property type="entry name" value="NAD/NADP-dependent betaine aldehyde dehydrogenase"/>
    <property type="match status" value="1"/>
</dbReference>
<dbReference type="GO" id="GO:0004029">
    <property type="term" value="F:aldehyde dehydrogenase (NAD+) activity"/>
    <property type="evidence" value="ECO:0007669"/>
    <property type="project" value="UniProtKB-EC"/>
</dbReference>
<protein>
    <recommendedName>
        <fullName evidence="3">aldehyde dehydrogenase (NAD(+))</fullName>
        <ecNumber evidence="3">1.2.1.3</ecNumber>
    </recommendedName>
</protein>